<accession>A0A1B2AAG3</accession>
<proteinExistence type="predicted"/>
<dbReference type="STRING" id="692370.A6F68_00533"/>
<evidence type="ECO:0000256" key="1">
    <source>
        <dbReference type="SAM" id="MobiDB-lite"/>
    </source>
</evidence>
<dbReference type="KEGG" id="ado:A6F68_00533"/>
<evidence type="ECO:0000313" key="3">
    <source>
        <dbReference type="Proteomes" id="UP000092932"/>
    </source>
</evidence>
<keyword evidence="3" id="KW-1185">Reference proteome</keyword>
<dbReference type="AlphaFoldDB" id="A0A1B2AAG3"/>
<feature type="compositionally biased region" description="Basic and acidic residues" evidence="1">
    <location>
        <begin position="15"/>
        <end position="24"/>
    </location>
</feature>
<dbReference type="RefSeq" id="WP_067675973.1">
    <property type="nucleotide sequence ID" value="NZ_CP016591.1"/>
</dbReference>
<sequence>MALGLFAKVRASNAADRERRKRTDAMMADIFRNRPGRHRRRPPEAGMPIPAVPPRGPRPKQGGAEAPLEFGD</sequence>
<reference evidence="2 3" key="1">
    <citation type="submission" date="2016-07" db="EMBL/GenBank/DDBJ databases">
        <title>Complete genome sequence of Altererythrobacter dongtanensis KCTC 22672, a type strain with esterase isolated from tidal flat.</title>
        <authorList>
            <person name="Cheng H."/>
            <person name="Wu Y.-H."/>
            <person name="Zhou P."/>
            <person name="Huo Y.-Y."/>
            <person name="Wang C.-S."/>
            <person name="Xu X.-W."/>
        </authorList>
    </citation>
    <scope>NUCLEOTIDE SEQUENCE [LARGE SCALE GENOMIC DNA]</scope>
    <source>
        <strain evidence="2 3">KCTC 22672</strain>
    </source>
</reference>
<feature type="region of interest" description="Disordered" evidence="1">
    <location>
        <begin position="11"/>
        <end position="72"/>
    </location>
</feature>
<organism evidence="2 3">
    <name type="scientific">Tsuneonella dongtanensis</name>
    <dbReference type="NCBI Taxonomy" id="692370"/>
    <lineage>
        <taxon>Bacteria</taxon>
        <taxon>Pseudomonadati</taxon>
        <taxon>Pseudomonadota</taxon>
        <taxon>Alphaproteobacteria</taxon>
        <taxon>Sphingomonadales</taxon>
        <taxon>Erythrobacteraceae</taxon>
        <taxon>Tsuneonella</taxon>
    </lineage>
</organism>
<dbReference type="Proteomes" id="UP000092932">
    <property type="component" value="Chromosome"/>
</dbReference>
<evidence type="ECO:0000313" key="2">
    <source>
        <dbReference type="EMBL" id="ANY19068.1"/>
    </source>
</evidence>
<gene>
    <name evidence="2" type="ORF">A6F68_00533</name>
</gene>
<name>A0A1B2AAG3_9SPHN</name>
<dbReference type="EMBL" id="CP016591">
    <property type="protein sequence ID" value="ANY19068.1"/>
    <property type="molecule type" value="Genomic_DNA"/>
</dbReference>
<protein>
    <submittedName>
        <fullName evidence="2">Uncharacterized protein</fullName>
    </submittedName>
</protein>